<feature type="chain" id="PRO_5046329583" description="DUF4136 domain-containing protein" evidence="1">
    <location>
        <begin position="19"/>
        <end position="205"/>
    </location>
</feature>
<feature type="signal peptide" evidence="1">
    <location>
        <begin position="1"/>
        <end position="18"/>
    </location>
</feature>
<evidence type="ECO:0000256" key="1">
    <source>
        <dbReference type="SAM" id="SignalP"/>
    </source>
</evidence>
<reference evidence="2" key="1">
    <citation type="submission" date="2022-09" db="EMBL/GenBank/DDBJ databases">
        <title>Comparative genomics and taxonomic characterization of three novel marine species of genus Reichenbachiella exhibiting antioxidant and polysaccharide degradation activities.</title>
        <authorList>
            <person name="Muhammad N."/>
            <person name="Lee Y.-J."/>
            <person name="Ko J."/>
            <person name="Kim S.-G."/>
        </authorList>
    </citation>
    <scope>NUCLEOTIDE SEQUENCE</scope>
    <source>
        <strain evidence="2">BKB1-1</strain>
    </source>
</reference>
<dbReference type="Gene3D" id="3.30.160.670">
    <property type="match status" value="1"/>
</dbReference>
<keyword evidence="3" id="KW-1185">Reference proteome</keyword>
<evidence type="ECO:0000313" key="3">
    <source>
        <dbReference type="Proteomes" id="UP001065174"/>
    </source>
</evidence>
<evidence type="ECO:0008006" key="4">
    <source>
        <dbReference type="Google" id="ProtNLM"/>
    </source>
</evidence>
<name>A0ABY6CTE0_9BACT</name>
<dbReference type="Proteomes" id="UP001065174">
    <property type="component" value="Chromosome"/>
</dbReference>
<sequence length="205" mass="22704">MKNILVVATLIFTCMSCAPKLSFTWTKADYQGAKYKKIAVFSAGKNLEISSTFQDYMVQFLAAEGFTAVSGMSIINPIQMKDLNADDVKRILLKEGVDAVISTVVIDSQKSTNYVQGSASYGYYGGFGGYYGYRYGPAYYQPGYYQESTSFLLENHFYELSADNSSKEDALLWASQSQITDPSNATTKAYARVLIKGLIDDNIIK</sequence>
<dbReference type="EMBL" id="CP106679">
    <property type="protein sequence ID" value="UXP33785.1"/>
    <property type="molecule type" value="Genomic_DNA"/>
</dbReference>
<keyword evidence="1" id="KW-0732">Signal</keyword>
<protein>
    <recommendedName>
        <fullName evidence="4">DUF4136 domain-containing protein</fullName>
    </recommendedName>
</protein>
<organism evidence="2 3">
    <name type="scientific">Reichenbachiella agarivorans</name>
    <dbReference type="NCBI Taxonomy" id="2979464"/>
    <lineage>
        <taxon>Bacteria</taxon>
        <taxon>Pseudomonadati</taxon>
        <taxon>Bacteroidota</taxon>
        <taxon>Cytophagia</taxon>
        <taxon>Cytophagales</taxon>
        <taxon>Reichenbachiellaceae</taxon>
        <taxon>Reichenbachiella</taxon>
    </lineage>
</organism>
<evidence type="ECO:0000313" key="2">
    <source>
        <dbReference type="EMBL" id="UXP33785.1"/>
    </source>
</evidence>
<dbReference type="RefSeq" id="WP_262311211.1">
    <property type="nucleotide sequence ID" value="NZ_CP106679.1"/>
</dbReference>
<accession>A0ABY6CTE0</accession>
<proteinExistence type="predicted"/>
<gene>
    <name evidence="2" type="ORF">N6H18_07465</name>
</gene>